<reference evidence="1" key="1">
    <citation type="submission" date="2022-05" db="EMBL/GenBank/DDBJ databases">
        <title>The Musa troglodytarum L. genome provides insights into the mechanism of non-climacteric behaviour and enrichment of carotenoids.</title>
        <authorList>
            <person name="Wang J."/>
        </authorList>
    </citation>
    <scope>NUCLEOTIDE SEQUENCE</scope>
    <source>
        <tissue evidence="1">Leaf</tissue>
    </source>
</reference>
<keyword evidence="2" id="KW-1185">Reference proteome</keyword>
<evidence type="ECO:0000313" key="1">
    <source>
        <dbReference type="EMBL" id="URE07418.1"/>
    </source>
</evidence>
<proteinExistence type="predicted"/>
<name>A0A9E7K5N5_9LILI</name>
<dbReference type="OrthoDB" id="1927586at2759"/>
<keyword evidence="1" id="KW-0238">DNA-binding</keyword>
<dbReference type="GO" id="GO:0003677">
    <property type="term" value="F:DNA binding"/>
    <property type="evidence" value="ECO:0007669"/>
    <property type="project" value="UniProtKB-KW"/>
</dbReference>
<accession>A0A9E7K5N5</accession>
<dbReference type="Proteomes" id="UP001055439">
    <property type="component" value="Chromosome 5"/>
</dbReference>
<organism evidence="1 2">
    <name type="scientific">Musa troglodytarum</name>
    <name type="common">fe'i banana</name>
    <dbReference type="NCBI Taxonomy" id="320322"/>
    <lineage>
        <taxon>Eukaryota</taxon>
        <taxon>Viridiplantae</taxon>
        <taxon>Streptophyta</taxon>
        <taxon>Embryophyta</taxon>
        <taxon>Tracheophyta</taxon>
        <taxon>Spermatophyta</taxon>
        <taxon>Magnoliopsida</taxon>
        <taxon>Liliopsida</taxon>
        <taxon>Zingiberales</taxon>
        <taxon>Musaceae</taxon>
        <taxon>Musa</taxon>
    </lineage>
</organism>
<sequence length="112" mass="12330">MGGVDATATMVLSKAEGFGLFCGIFKEVVQKTIFLAQDDNQMNWSLDLISEAAEYTTAILGTTLRYPMEQMCLVESVPGWAPPPPTQPVGQLPHPHLWDGLKRVLIVPTCWI</sequence>
<gene>
    <name evidence="1" type="ORF">MUK42_02923</name>
</gene>
<protein>
    <submittedName>
        <fullName evidence="1">FAR1 DNA-binding domain</fullName>
    </submittedName>
</protein>
<evidence type="ECO:0000313" key="2">
    <source>
        <dbReference type="Proteomes" id="UP001055439"/>
    </source>
</evidence>
<dbReference type="AlphaFoldDB" id="A0A9E7K5N5"/>
<dbReference type="EMBL" id="CP097507">
    <property type="protein sequence ID" value="URE07418.1"/>
    <property type="molecule type" value="Genomic_DNA"/>
</dbReference>